<evidence type="ECO:0000256" key="3">
    <source>
        <dbReference type="ARBA" id="ARBA00022730"/>
    </source>
</evidence>
<keyword evidence="5 8" id="KW-0689">Ribosomal protein</keyword>
<dbReference type="GO" id="GO:0003735">
    <property type="term" value="F:structural constituent of ribosome"/>
    <property type="evidence" value="ECO:0007669"/>
    <property type="project" value="InterPro"/>
</dbReference>
<dbReference type="GO" id="GO:0005829">
    <property type="term" value="C:cytosol"/>
    <property type="evidence" value="ECO:0007669"/>
    <property type="project" value="TreeGrafter"/>
</dbReference>
<dbReference type="EMBL" id="BAVR01000007">
    <property type="protein sequence ID" value="GAE87443.1"/>
    <property type="molecule type" value="Genomic_DNA"/>
</dbReference>
<evidence type="ECO:0000256" key="6">
    <source>
        <dbReference type="ARBA" id="ARBA00023274"/>
    </source>
</evidence>
<dbReference type="GO" id="GO:0015935">
    <property type="term" value="C:small ribosomal subunit"/>
    <property type="evidence" value="ECO:0007669"/>
    <property type="project" value="TreeGrafter"/>
</dbReference>
<dbReference type="Pfam" id="PF01649">
    <property type="entry name" value="Ribosomal_S20p"/>
    <property type="match status" value="1"/>
</dbReference>
<keyword evidence="6 8" id="KW-0687">Ribonucleoprotein</keyword>
<evidence type="ECO:0000256" key="5">
    <source>
        <dbReference type="ARBA" id="ARBA00022980"/>
    </source>
</evidence>
<dbReference type="FunFam" id="1.20.58.110:FF:000001">
    <property type="entry name" value="30S ribosomal protein S20"/>
    <property type="match status" value="1"/>
</dbReference>
<evidence type="ECO:0000256" key="8">
    <source>
        <dbReference type="HAMAP-Rule" id="MF_00500"/>
    </source>
</evidence>
<accession>W4V3R3</accession>
<keyword evidence="3 8" id="KW-0699">rRNA-binding</keyword>
<reference evidence="9" key="1">
    <citation type="journal article" date="2014" name="Genome Announc.">
        <title>Draft Genome Sequence of Clostridium straminisolvens Strain JCM 21531T, Isolated from a Cellulose-Degrading Bacterial Community.</title>
        <authorList>
            <person name="Yuki M."/>
            <person name="Oshima K."/>
            <person name="Suda W."/>
            <person name="Sakamoto M."/>
            <person name="Kitamura K."/>
            <person name="Iida T."/>
            <person name="Hattori M."/>
            <person name="Ohkuma M."/>
        </authorList>
    </citation>
    <scope>NUCLEOTIDE SEQUENCE [LARGE SCALE GENOMIC DNA]</scope>
    <source>
        <strain evidence="9">JCM 21531</strain>
    </source>
</reference>
<keyword evidence="4 8" id="KW-0694">RNA-binding</keyword>
<protein>
    <recommendedName>
        <fullName evidence="7 8">Small ribosomal subunit protein bS20</fullName>
    </recommendedName>
</protein>
<dbReference type="InterPro" id="IPR036510">
    <property type="entry name" value="Ribosomal_bS20_sf"/>
</dbReference>
<dbReference type="Gene3D" id="1.20.58.110">
    <property type="entry name" value="Ribosomal protein S20"/>
    <property type="match status" value="1"/>
</dbReference>
<gene>
    <name evidence="8" type="primary">rpsT</name>
    <name evidence="9" type="ORF">JCM21531_813</name>
</gene>
<comment type="caution">
    <text evidence="9">The sequence shown here is derived from an EMBL/GenBank/DDBJ whole genome shotgun (WGS) entry which is preliminary data.</text>
</comment>
<proteinExistence type="inferred from homology"/>
<evidence type="ECO:0000256" key="4">
    <source>
        <dbReference type="ARBA" id="ARBA00022884"/>
    </source>
</evidence>
<comment type="function">
    <text evidence="1 8">Binds directly to 16S ribosomal RNA.</text>
</comment>
<dbReference type="HAMAP" id="MF_00500">
    <property type="entry name" value="Ribosomal_bS20"/>
    <property type="match status" value="1"/>
</dbReference>
<dbReference type="STRING" id="1294263.JCM21531_813"/>
<evidence type="ECO:0000313" key="9">
    <source>
        <dbReference type="EMBL" id="GAE87443.1"/>
    </source>
</evidence>
<dbReference type="NCBIfam" id="TIGR00029">
    <property type="entry name" value="S20"/>
    <property type="match status" value="1"/>
</dbReference>
<dbReference type="AlphaFoldDB" id="W4V3R3"/>
<evidence type="ECO:0000256" key="7">
    <source>
        <dbReference type="ARBA" id="ARBA00035136"/>
    </source>
</evidence>
<dbReference type="GO" id="GO:0006412">
    <property type="term" value="P:translation"/>
    <property type="evidence" value="ECO:0007669"/>
    <property type="project" value="UniProtKB-UniRule"/>
</dbReference>
<name>W4V3R3_9FIRM</name>
<organism evidence="9 10">
    <name type="scientific">Acetivibrio straminisolvens JCM 21531</name>
    <dbReference type="NCBI Taxonomy" id="1294263"/>
    <lineage>
        <taxon>Bacteria</taxon>
        <taxon>Bacillati</taxon>
        <taxon>Bacillota</taxon>
        <taxon>Clostridia</taxon>
        <taxon>Eubacteriales</taxon>
        <taxon>Oscillospiraceae</taxon>
        <taxon>Acetivibrio</taxon>
    </lineage>
</organism>
<evidence type="ECO:0000256" key="2">
    <source>
        <dbReference type="ARBA" id="ARBA00007634"/>
    </source>
</evidence>
<dbReference type="Proteomes" id="UP000019109">
    <property type="component" value="Unassembled WGS sequence"/>
</dbReference>
<dbReference type="RefSeq" id="WP_038287241.1">
    <property type="nucleotide sequence ID" value="NZ_BAVR01000007.1"/>
</dbReference>
<evidence type="ECO:0000313" key="10">
    <source>
        <dbReference type="Proteomes" id="UP000019109"/>
    </source>
</evidence>
<dbReference type="InterPro" id="IPR002583">
    <property type="entry name" value="Ribosomal_bS20"/>
</dbReference>
<dbReference type="SUPFAM" id="SSF46992">
    <property type="entry name" value="Ribosomal protein S20"/>
    <property type="match status" value="1"/>
</dbReference>
<dbReference type="OrthoDB" id="9808392at2"/>
<dbReference type="PANTHER" id="PTHR33398">
    <property type="entry name" value="30S RIBOSOMAL PROTEIN S20"/>
    <property type="match status" value="1"/>
</dbReference>
<evidence type="ECO:0000256" key="1">
    <source>
        <dbReference type="ARBA" id="ARBA00003134"/>
    </source>
</evidence>
<sequence>MPNIKSAIKRVRVAKTKTLKNSIRKSVLRTNIKKCKQAIASNDSNAAEALRVAIKTIDKAAAKNIIHKNTAARRKSKLAKALNAAAK</sequence>
<dbReference type="GO" id="GO:0070181">
    <property type="term" value="F:small ribosomal subunit rRNA binding"/>
    <property type="evidence" value="ECO:0007669"/>
    <property type="project" value="TreeGrafter"/>
</dbReference>
<comment type="similarity">
    <text evidence="2 8">Belongs to the bacterial ribosomal protein bS20 family.</text>
</comment>
<keyword evidence="10" id="KW-1185">Reference proteome</keyword>
<dbReference type="PANTHER" id="PTHR33398:SF1">
    <property type="entry name" value="SMALL RIBOSOMAL SUBUNIT PROTEIN BS20C"/>
    <property type="match status" value="1"/>
</dbReference>